<dbReference type="GO" id="GO:0042254">
    <property type="term" value="P:ribosome biogenesis"/>
    <property type="evidence" value="ECO:0007669"/>
    <property type="project" value="UniProtKB-KW"/>
</dbReference>
<sequence length="304" mass="33729">MDVSTAVVHGDVPLQPDVGLLACTDASALDMKQYKKDREALLASRARNATQMLVNAIFQLPITRHPEVGPLATLPAFVTPLPREKPLPKPKPLTKWEKFARKKGIANKKKERLVYDEATQQWVPRWGFGGKNKEIENQWLVEVPNNADDDFRPDKDAQRKRKDARLKNEAQRLRNLARNAPEAAAETRSTGPARSALGSGIAPRAQRRANLEAQLHRAQASTASMGRFDKKLDGEAKPRGQKRTFQPNEIDTGRERASNLALLAKIGDGRGDVNLRKAIKYASGSQGSKALAQKGEQRAAKRKR</sequence>
<evidence type="ECO:0000256" key="1">
    <source>
        <dbReference type="ARBA" id="ARBA00004123"/>
    </source>
</evidence>
<reference evidence="7" key="1">
    <citation type="submission" date="2023-03" db="EMBL/GenBank/DDBJ databases">
        <title>Mating type loci evolution in Malassezia.</title>
        <authorList>
            <person name="Coelho M.A."/>
        </authorList>
    </citation>
    <scope>NUCLEOTIDE SEQUENCE</scope>
    <source>
        <strain evidence="7">CBS 11721</strain>
    </source>
</reference>
<evidence type="ECO:0000256" key="2">
    <source>
        <dbReference type="ARBA" id="ARBA00010077"/>
    </source>
</evidence>
<comment type="subcellular location">
    <subcellularLocation>
        <location evidence="1 5">Nucleus</location>
    </subcellularLocation>
</comment>
<evidence type="ECO:0000313" key="7">
    <source>
        <dbReference type="EMBL" id="WFD33939.1"/>
    </source>
</evidence>
<evidence type="ECO:0000313" key="8">
    <source>
        <dbReference type="Proteomes" id="UP001219933"/>
    </source>
</evidence>
<dbReference type="AlphaFoldDB" id="A0AAF0ERZ6"/>
<comment type="similarity">
    <text evidence="2 5">Belongs to the RRS1 family.</text>
</comment>
<keyword evidence="4 5" id="KW-0539">Nucleus</keyword>
<comment type="function">
    <text evidence="5">Involved in ribosomal large subunit assembly.</text>
</comment>
<dbReference type="Pfam" id="PF04939">
    <property type="entry name" value="RRS1"/>
    <property type="match status" value="1"/>
</dbReference>
<protein>
    <recommendedName>
        <fullName evidence="5">Ribosome biogenesis regulatory protein</fullName>
    </recommendedName>
</protein>
<feature type="region of interest" description="Disordered" evidence="6">
    <location>
        <begin position="145"/>
        <end position="253"/>
    </location>
</feature>
<evidence type="ECO:0000256" key="5">
    <source>
        <dbReference type="RuleBase" id="RU364132"/>
    </source>
</evidence>
<feature type="compositionally biased region" description="Basic and acidic residues" evidence="6">
    <location>
        <begin position="227"/>
        <end position="238"/>
    </location>
</feature>
<gene>
    <name evidence="7" type="primary">RRS1</name>
    <name evidence="7" type="ORF">MCUN1_000765</name>
</gene>
<dbReference type="EMBL" id="CP119877">
    <property type="protein sequence ID" value="WFD33939.1"/>
    <property type="molecule type" value="Genomic_DNA"/>
</dbReference>
<dbReference type="InterPro" id="IPR007023">
    <property type="entry name" value="Ribosom_reg"/>
</dbReference>
<dbReference type="Proteomes" id="UP001219933">
    <property type="component" value="Chromosome 1"/>
</dbReference>
<feature type="compositionally biased region" description="Basic and acidic residues" evidence="6">
    <location>
        <begin position="295"/>
        <end position="304"/>
    </location>
</feature>
<keyword evidence="8" id="KW-1185">Reference proteome</keyword>
<accession>A0AAF0ERZ6</accession>
<evidence type="ECO:0000256" key="3">
    <source>
        <dbReference type="ARBA" id="ARBA00022517"/>
    </source>
</evidence>
<evidence type="ECO:0000256" key="6">
    <source>
        <dbReference type="SAM" id="MobiDB-lite"/>
    </source>
</evidence>
<proteinExistence type="inferred from homology"/>
<organism evidence="7 8">
    <name type="scientific">Malassezia cuniculi</name>
    <dbReference type="NCBI Taxonomy" id="948313"/>
    <lineage>
        <taxon>Eukaryota</taxon>
        <taxon>Fungi</taxon>
        <taxon>Dikarya</taxon>
        <taxon>Basidiomycota</taxon>
        <taxon>Ustilaginomycotina</taxon>
        <taxon>Malasseziomycetes</taxon>
        <taxon>Malasseziales</taxon>
        <taxon>Malasseziaceae</taxon>
        <taxon>Malassezia</taxon>
    </lineage>
</organism>
<name>A0AAF0ERZ6_9BASI</name>
<keyword evidence="3 5" id="KW-0690">Ribosome biogenesis</keyword>
<dbReference type="GO" id="GO:0005634">
    <property type="term" value="C:nucleus"/>
    <property type="evidence" value="ECO:0007669"/>
    <property type="project" value="UniProtKB-SubCell"/>
</dbReference>
<feature type="region of interest" description="Disordered" evidence="6">
    <location>
        <begin position="281"/>
        <end position="304"/>
    </location>
</feature>
<evidence type="ECO:0000256" key="4">
    <source>
        <dbReference type="ARBA" id="ARBA00023242"/>
    </source>
</evidence>